<evidence type="ECO:0000313" key="11">
    <source>
        <dbReference type="EMBL" id="GHD13684.1"/>
    </source>
</evidence>
<comment type="similarity">
    <text evidence="6">Belongs to the ABC-4 integral membrane protein family.</text>
</comment>
<keyword evidence="5 8" id="KW-0472">Membrane</keyword>
<keyword evidence="2" id="KW-1003">Cell membrane</keyword>
<comment type="caution">
    <text evidence="11">The sequence shown here is derived from an EMBL/GenBank/DDBJ whole genome shotgun (WGS) entry which is preliminary data.</text>
</comment>
<accession>A0A918X5G7</accession>
<keyword evidence="3 8" id="KW-0812">Transmembrane</keyword>
<dbReference type="InterPro" id="IPR050250">
    <property type="entry name" value="Macrolide_Exporter_MacB"/>
</dbReference>
<feature type="domain" description="ABC3 transporter permease C-terminal" evidence="9">
    <location>
        <begin position="270"/>
        <end position="393"/>
    </location>
</feature>
<dbReference type="EMBL" id="BMVC01000020">
    <property type="protein sequence ID" value="GHD13684.1"/>
    <property type="molecule type" value="Genomic_DNA"/>
</dbReference>
<evidence type="ECO:0000256" key="8">
    <source>
        <dbReference type="SAM" id="Phobius"/>
    </source>
</evidence>
<dbReference type="RefSeq" id="WP_189828532.1">
    <property type="nucleotide sequence ID" value="NZ_BMVC01000020.1"/>
</dbReference>
<feature type="transmembrane region" description="Helical" evidence="8">
    <location>
        <begin position="319"/>
        <end position="341"/>
    </location>
</feature>
<gene>
    <name evidence="11" type="ORF">GCM10010334_72110</name>
</gene>
<evidence type="ECO:0000256" key="5">
    <source>
        <dbReference type="ARBA" id="ARBA00023136"/>
    </source>
</evidence>
<evidence type="ECO:0000256" key="3">
    <source>
        <dbReference type="ARBA" id="ARBA00022692"/>
    </source>
</evidence>
<sequence>MFRTALRNVLAHRARLLMTMLAVALGAAFVCGTLVFTATVSAQLTRASQQDFAHVDVAVRPGADAALAASVPTLSTASLEALRRLPEVARVTGVVSGFTAVAGKDGRPAERGGPTLGTNHDVQAGSGASDPRHTFTAGRPPSGRGEIALDEGTATRTGYRVGDTARISVDGPGLRVRITGLFTTDDGPVNAGGTLVLYDTATAQRHFTAPGRFTELDVEAAPGVSQEDLETKVRKVLPRDAQTLTGSLLAHDQRVHIEAATASLRTTLLAFAAVALFVSCFLIANTFTMLVAQRSREIALLRALGAQRRQVTRQVLTEAGLVGLVASLAGLALGVGIAAALGPFVASAGSLPLGANGPLDVPWYALSVPVVTGVTTTVLASWLPSRRAATVPPVAVMTQVFAPVGTRQKALRTAVGALVAALGVAAVLGSLGLTRTEDGILLMTLGAMAVTAGCVVLLPVLVRPAVALARPLWSTARSVRELAARNCLRSPRRTAATASALVIGLGLVTSLTMVGAGGQKAADAQAAAVLKADYVVSMADLSVLGPDVEPLLRTAPGVTRIGALHDAQAEIGGAHRFLTSAAASTVRDQLRLRFTSGSLDAFGGTRILVSGHEAKAGGWSAGTRLPVRLADGTRTEFTVAGVYESNSLVGDFIAEPASLGAAPAGPSLDKVLVTTADGSGARTARALAHALGDSPAVRIESGADLSEAAARGVTRMLGLLYGLLAMSVTVALLGIVNTLALSVTERQREIGLLRALGLDRGGVRRMVRLESLFLAVFGGLVGIALGVFLGWAGGELISADLPGYTHELPVGRLLFFLALAALAGVVASLWPARRAARTDILTAVGAE</sequence>
<dbReference type="Pfam" id="PF02687">
    <property type="entry name" value="FtsX"/>
    <property type="match status" value="2"/>
</dbReference>
<name>A0A918X5G7_9ACTN</name>
<feature type="domain" description="MacB-like periplasmic core" evidence="10">
    <location>
        <begin position="17"/>
        <end position="235"/>
    </location>
</feature>
<evidence type="ECO:0000256" key="1">
    <source>
        <dbReference type="ARBA" id="ARBA00004651"/>
    </source>
</evidence>
<feature type="transmembrane region" description="Helical" evidence="8">
    <location>
        <begin position="495"/>
        <end position="516"/>
    </location>
</feature>
<dbReference type="AlphaFoldDB" id="A0A918X5G7"/>
<dbReference type="PANTHER" id="PTHR30572:SF4">
    <property type="entry name" value="ABC TRANSPORTER PERMEASE YTRF"/>
    <property type="match status" value="1"/>
</dbReference>
<evidence type="ECO:0000259" key="9">
    <source>
        <dbReference type="Pfam" id="PF02687"/>
    </source>
</evidence>
<evidence type="ECO:0000256" key="6">
    <source>
        <dbReference type="ARBA" id="ARBA00038076"/>
    </source>
</evidence>
<organism evidence="11 12">
    <name type="scientific">Streptomyces finlayi</name>
    <dbReference type="NCBI Taxonomy" id="67296"/>
    <lineage>
        <taxon>Bacteria</taxon>
        <taxon>Bacillati</taxon>
        <taxon>Actinomycetota</taxon>
        <taxon>Actinomycetes</taxon>
        <taxon>Kitasatosporales</taxon>
        <taxon>Streptomycetaceae</taxon>
        <taxon>Streptomyces</taxon>
    </lineage>
</organism>
<dbReference type="Proteomes" id="UP000638353">
    <property type="component" value="Unassembled WGS sequence"/>
</dbReference>
<dbReference type="GO" id="GO:0005886">
    <property type="term" value="C:plasma membrane"/>
    <property type="evidence" value="ECO:0007669"/>
    <property type="project" value="UniProtKB-SubCell"/>
</dbReference>
<feature type="region of interest" description="Disordered" evidence="7">
    <location>
        <begin position="102"/>
        <end position="155"/>
    </location>
</feature>
<feature type="transmembrane region" description="Helical" evidence="8">
    <location>
        <begin position="440"/>
        <end position="462"/>
    </location>
</feature>
<proteinExistence type="inferred from homology"/>
<feature type="transmembrane region" description="Helical" evidence="8">
    <location>
        <begin position="414"/>
        <end position="434"/>
    </location>
</feature>
<feature type="transmembrane region" description="Helical" evidence="8">
    <location>
        <begin position="719"/>
        <end position="744"/>
    </location>
</feature>
<feature type="transmembrane region" description="Helical" evidence="8">
    <location>
        <begin position="813"/>
        <end position="832"/>
    </location>
</feature>
<dbReference type="Pfam" id="PF12704">
    <property type="entry name" value="MacB_PCD"/>
    <property type="match status" value="1"/>
</dbReference>
<dbReference type="InterPro" id="IPR025857">
    <property type="entry name" value="MacB_PCD"/>
</dbReference>
<protein>
    <submittedName>
        <fullName evidence="11">ABC transporter</fullName>
    </submittedName>
</protein>
<keyword evidence="4 8" id="KW-1133">Transmembrane helix</keyword>
<comment type="subcellular location">
    <subcellularLocation>
        <location evidence="1">Cell membrane</location>
        <topology evidence="1">Multi-pass membrane protein</topology>
    </subcellularLocation>
</comment>
<evidence type="ECO:0000256" key="2">
    <source>
        <dbReference type="ARBA" id="ARBA00022475"/>
    </source>
</evidence>
<evidence type="ECO:0000256" key="7">
    <source>
        <dbReference type="SAM" id="MobiDB-lite"/>
    </source>
</evidence>
<dbReference type="PANTHER" id="PTHR30572">
    <property type="entry name" value="MEMBRANE COMPONENT OF TRANSPORTER-RELATED"/>
    <property type="match status" value="1"/>
</dbReference>
<reference evidence="11" key="2">
    <citation type="submission" date="2020-09" db="EMBL/GenBank/DDBJ databases">
        <authorList>
            <person name="Sun Q."/>
            <person name="Ohkuma M."/>
        </authorList>
    </citation>
    <scope>NUCLEOTIDE SEQUENCE</scope>
    <source>
        <strain evidence="11">JCM 4637</strain>
    </source>
</reference>
<evidence type="ECO:0000259" key="10">
    <source>
        <dbReference type="Pfam" id="PF12704"/>
    </source>
</evidence>
<dbReference type="InterPro" id="IPR003838">
    <property type="entry name" value="ABC3_permease_C"/>
</dbReference>
<evidence type="ECO:0000313" key="12">
    <source>
        <dbReference type="Proteomes" id="UP000638353"/>
    </source>
</evidence>
<dbReference type="GO" id="GO:0022857">
    <property type="term" value="F:transmembrane transporter activity"/>
    <property type="evidence" value="ECO:0007669"/>
    <property type="project" value="TreeGrafter"/>
</dbReference>
<feature type="transmembrane region" description="Helical" evidence="8">
    <location>
        <begin position="361"/>
        <end position="383"/>
    </location>
</feature>
<evidence type="ECO:0000256" key="4">
    <source>
        <dbReference type="ARBA" id="ARBA00022989"/>
    </source>
</evidence>
<feature type="domain" description="ABC3 transporter permease C-terminal" evidence="9">
    <location>
        <begin position="723"/>
        <end position="839"/>
    </location>
</feature>
<feature type="transmembrane region" description="Helical" evidence="8">
    <location>
        <begin position="772"/>
        <end position="793"/>
    </location>
</feature>
<reference evidence="11" key="1">
    <citation type="journal article" date="2014" name="Int. J. Syst. Evol. Microbiol.">
        <title>Complete genome sequence of Corynebacterium casei LMG S-19264T (=DSM 44701T), isolated from a smear-ripened cheese.</title>
        <authorList>
            <consortium name="US DOE Joint Genome Institute (JGI-PGF)"/>
            <person name="Walter F."/>
            <person name="Albersmeier A."/>
            <person name="Kalinowski J."/>
            <person name="Ruckert C."/>
        </authorList>
    </citation>
    <scope>NUCLEOTIDE SEQUENCE</scope>
    <source>
        <strain evidence="11">JCM 4637</strain>
    </source>
</reference>
<feature type="transmembrane region" description="Helical" evidence="8">
    <location>
        <begin position="268"/>
        <end position="292"/>
    </location>
</feature>